<dbReference type="EMBL" id="JAJHJB010000032">
    <property type="protein sequence ID" value="MCC5467391.1"/>
    <property type="molecule type" value="Genomic_DNA"/>
</dbReference>
<sequence length="454" mass="51036">MNKLVGKVKIVKKINLAIVGPSDSVALISETVSERSDVVDILPVVYQDASEVPDIITKMDNRIDAWLFSGKVPYMYAKNSQRTIKPLYYLPHTGSSLYRALLQILHIENLKINRISFDTFYRKEIEESFGDIPIPVPPFYVKDYDNIISANEITQYHYHLWQKGETNIAVTCFLSSYQELKKLGVPTFRIWPTRDSIRTTLAIAISKVEAIRSKGSQIAIHHIAIDNYETFISESSSSYGVKRIELQLYEILIHYTEMLRGSILMQGDGHYIIYSTRGIIESLTKEFTIMPLLEEITYKMNINVSGGIGFGPTAYAADENARIALGLARQAGSSKWMVVLDDKSAIGPLSSNTHLQYAIRSDDLAMQNLADKLNIRMTTVFKMIAAFKQFDNAIVNADDLALYLSITPRSARRLLSNLLNNGLAVNSGEEGAGKGRPRKLYRILLDKIVAPPKE</sequence>
<organism evidence="1 2">
    <name type="scientific">Pelosinus baikalensis</name>
    <dbReference type="NCBI Taxonomy" id="2892015"/>
    <lineage>
        <taxon>Bacteria</taxon>
        <taxon>Bacillati</taxon>
        <taxon>Bacillota</taxon>
        <taxon>Negativicutes</taxon>
        <taxon>Selenomonadales</taxon>
        <taxon>Sporomusaceae</taxon>
        <taxon>Pelosinus</taxon>
    </lineage>
</organism>
<accession>A0ABS8HW56</accession>
<dbReference type="Gene3D" id="3.30.70.270">
    <property type="match status" value="1"/>
</dbReference>
<keyword evidence="2" id="KW-1185">Reference proteome</keyword>
<evidence type="ECO:0000313" key="1">
    <source>
        <dbReference type="EMBL" id="MCC5467391.1"/>
    </source>
</evidence>
<evidence type="ECO:0000313" key="2">
    <source>
        <dbReference type="Proteomes" id="UP001165492"/>
    </source>
</evidence>
<reference evidence="1" key="1">
    <citation type="submission" date="2021-11" db="EMBL/GenBank/DDBJ databases">
        <title>Description of a new species Pelosinus isolated from the bottom sediments of Lake Baikal.</title>
        <authorList>
            <person name="Zakharyuk A."/>
        </authorList>
    </citation>
    <scope>NUCLEOTIDE SEQUENCE</scope>
    <source>
        <strain evidence="1">Bkl1</strain>
    </source>
</reference>
<dbReference type="InterPro" id="IPR043128">
    <property type="entry name" value="Rev_trsase/Diguanyl_cyclase"/>
</dbReference>
<dbReference type="Proteomes" id="UP001165492">
    <property type="component" value="Unassembled WGS sequence"/>
</dbReference>
<gene>
    <name evidence="1" type="ORF">LMF89_18820</name>
</gene>
<protein>
    <submittedName>
        <fullName evidence="1">GTP cyclohydrolase</fullName>
    </submittedName>
</protein>
<comment type="caution">
    <text evidence="1">The sequence shown here is derived from an EMBL/GenBank/DDBJ whole genome shotgun (WGS) entry which is preliminary data.</text>
</comment>
<proteinExistence type="predicted"/>
<name>A0ABS8HW56_9FIRM</name>